<dbReference type="EMBL" id="KN822942">
    <property type="protein sequence ID" value="KIO34742.1"/>
    <property type="molecule type" value="Genomic_DNA"/>
</dbReference>
<evidence type="ECO:0000256" key="1">
    <source>
        <dbReference type="ARBA" id="ARBA00004123"/>
    </source>
</evidence>
<proteinExistence type="predicted"/>
<evidence type="ECO:0000256" key="2">
    <source>
        <dbReference type="ARBA" id="ARBA00023242"/>
    </source>
</evidence>
<dbReference type="GO" id="GO:0000723">
    <property type="term" value="P:telomere maintenance"/>
    <property type="evidence" value="ECO:0007669"/>
    <property type="project" value="TreeGrafter"/>
</dbReference>
<keyword evidence="2" id="KW-0539">Nucleus</keyword>
<comment type="subcellular location">
    <subcellularLocation>
        <location evidence="1">Nucleus</location>
    </subcellularLocation>
</comment>
<dbReference type="Pfam" id="PF08423">
    <property type="entry name" value="Rad51"/>
    <property type="match status" value="1"/>
</dbReference>
<dbReference type="AlphaFoldDB" id="A0A0C3MM32"/>
<dbReference type="SUPFAM" id="SSF52540">
    <property type="entry name" value="P-loop containing nucleoside triphosphate hydrolases"/>
    <property type="match status" value="1"/>
</dbReference>
<accession>A0A0C3MM32</accession>
<dbReference type="PANTHER" id="PTHR46457">
    <property type="entry name" value="DNA REPAIR PROTEIN RAD51 HOMOLOG 4"/>
    <property type="match status" value="1"/>
</dbReference>
<dbReference type="GO" id="GO:0042148">
    <property type="term" value="P:DNA strand invasion"/>
    <property type="evidence" value="ECO:0007669"/>
    <property type="project" value="TreeGrafter"/>
</dbReference>
<dbReference type="Gene3D" id="3.40.50.300">
    <property type="entry name" value="P-loop containing nucleotide triphosphate hydrolases"/>
    <property type="match status" value="1"/>
</dbReference>
<dbReference type="InterPro" id="IPR051988">
    <property type="entry name" value="HRR_RAD51_Paralog"/>
</dbReference>
<reference evidence="4 5" key="1">
    <citation type="submission" date="2014-04" db="EMBL/GenBank/DDBJ databases">
        <authorList>
            <consortium name="DOE Joint Genome Institute"/>
            <person name="Kuo A."/>
            <person name="Girlanda M."/>
            <person name="Perotto S."/>
            <person name="Kohler A."/>
            <person name="Nagy L.G."/>
            <person name="Floudas D."/>
            <person name="Copeland A."/>
            <person name="Barry K.W."/>
            <person name="Cichocki N."/>
            <person name="Veneault-Fourrey C."/>
            <person name="LaButti K."/>
            <person name="Lindquist E.A."/>
            <person name="Lipzen A."/>
            <person name="Lundell T."/>
            <person name="Morin E."/>
            <person name="Murat C."/>
            <person name="Sun H."/>
            <person name="Tunlid A."/>
            <person name="Henrissat B."/>
            <person name="Grigoriev I.V."/>
            <person name="Hibbett D.S."/>
            <person name="Martin F."/>
            <person name="Nordberg H.P."/>
            <person name="Cantor M.N."/>
            <person name="Hua S.X."/>
        </authorList>
    </citation>
    <scope>NUCLEOTIDE SEQUENCE [LARGE SCALE GENOMIC DNA]</scope>
    <source>
        <strain evidence="4 5">MUT 4182</strain>
    </source>
</reference>
<sequence>MKLRLLVPTLREHFANAASILQAFENAGFRTSYDLLFGGPPEMLFSKLPHGTISYSGLQYFLEQVATATAAHGLAGDVVLEEEQNIKSAQFGGETGVLELDEMAAGAFGAYGVTEVSGSAASRLVLWIVVRHLAQYGESSALWIDTSYDFSIDQAVLALQSIPFKDAATALDRLQVSRSLELSEVYDALDALQNAITTLAQTNSYRPSTIRYVVISPINAIFSQLLSGTSSQGHAILSTFMHRLSALARSFRLTFLVVNSVVASQGQNPLSAFPSTITKPGLGPTFTFLCENTIWTAAADSIFPDGDEALTILRDENPNCRVFVAECFRSRNQMSRTWCPFAIRNGSVIEAVDWPAKEDDEAPIEEGGM</sequence>
<reference evidence="5" key="2">
    <citation type="submission" date="2015-01" db="EMBL/GenBank/DDBJ databases">
        <title>Evolutionary Origins and Diversification of the Mycorrhizal Mutualists.</title>
        <authorList>
            <consortium name="DOE Joint Genome Institute"/>
            <consortium name="Mycorrhizal Genomics Consortium"/>
            <person name="Kohler A."/>
            <person name="Kuo A."/>
            <person name="Nagy L.G."/>
            <person name="Floudas D."/>
            <person name="Copeland A."/>
            <person name="Barry K.W."/>
            <person name="Cichocki N."/>
            <person name="Veneault-Fourrey C."/>
            <person name="LaButti K."/>
            <person name="Lindquist E.A."/>
            <person name="Lipzen A."/>
            <person name="Lundell T."/>
            <person name="Morin E."/>
            <person name="Murat C."/>
            <person name="Riley R."/>
            <person name="Ohm R."/>
            <person name="Sun H."/>
            <person name="Tunlid A."/>
            <person name="Henrissat B."/>
            <person name="Grigoriev I.V."/>
            <person name="Hibbett D.S."/>
            <person name="Martin F."/>
        </authorList>
    </citation>
    <scope>NUCLEOTIDE SEQUENCE [LARGE SCALE GENOMIC DNA]</scope>
    <source>
        <strain evidence="5">MUT 4182</strain>
    </source>
</reference>
<dbReference type="GO" id="GO:0003697">
    <property type="term" value="F:single-stranded DNA binding"/>
    <property type="evidence" value="ECO:0007669"/>
    <property type="project" value="TreeGrafter"/>
</dbReference>
<evidence type="ECO:0000313" key="4">
    <source>
        <dbReference type="EMBL" id="KIO34742.1"/>
    </source>
</evidence>
<dbReference type="GO" id="GO:0008094">
    <property type="term" value="F:ATP-dependent activity, acting on DNA"/>
    <property type="evidence" value="ECO:0007669"/>
    <property type="project" value="TreeGrafter"/>
</dbReference>
<dbReference type="GO" id="GO:0007131">
    <property type="term" value="P:reciprocal meiotic recombination"/>
    <property type="evidence" value="ECO:0007669"/>
    <property type="project" value="TreeGrafter"/>
</dbReference>
<dbReference type="GO" id="GO:0033063">
    <property type="term" value="C:Rad51B-Rad51C-Rad51D-XRCC2 complex"/>
    <property type="evidence" value="ECO:0007669"/>
    <property type="project" value="TreeGrafter"/>
</dbReference>
<dbReference type="PANTHER" id="PTHR46457:SF1">
    <property type="entry name" value="DNA REPAIR PROTEIN RAD51 HOMOLOG 4"/>
    <property type="match status" value="1"/>
</dbReference>
<evidence type="ECO:0000259" key="3">
    <source>
        <dbReference type="Pfam" id="PF08423"/>
    </source>
</evidence>
<dbReference type="GO" id="GO:0000400">
    <property type="term" value="F:four-way junction DNA binding"/>
    <property type="evidence" value="ECO:0007669"/>
    <property type="project" value="TreeGrafter"/>
</dbReference>
<dbReference type="OrthoDB" id="336321at2759"/>
<dbReference type="InterPro" id="IPR027417">
    <property type="entry name" value="P-loop_NTPase"/>
</dbReference>
<name>A0A0C3MM32_9AGAM</name>
<dbReference type="GO" id="GO:0005815">
    <property type="term" value="C:microtubule organizing center"/>
    <property type="evidence" value="ECO:0007669"/>
    <property type="project" value="TreeGrafter"/>
</dbReference>
<organism evidence="4 5">
    <name type="scientific">Tulasnella calospora MUT 4182</name>
    <dbReference type="NCBI Taxonomy" id="1051891"/>
    <lineage>
        <taxon>Eukaryota</taxon>
        <taxon>Fungi</taxon>
        <taxon>Dikarya</taxon>
        <taxon>Basidiomycota</taxon>
        <taxon>Agaricomycotina</taxon>
        <taxon>Agaricomycetes</taxon>
        <taxon>Cantharellales</taxon>
        <taxon>Tulasnellaceae</taxon>
        <taxon>Tulasnella</taxon>
    </lineage>
</organism>
<keyword evidence="5" id="KW-1185">Reference proteome</keyword>
<dbReference type="GO" id="GO:0005657">
    <property type="term" value="C:replication fork"/>
    <property type="evidence" value="ECO:0007669"/>
    <property type="project" value="TreeGrafter"/>
</dbReference>
<evidence type="ECO:0000313" key="5">
    <source>
        <dbReference type="Proteomes" id="UP000054248"/>
    </source>
</evidence>
<dbReference type="STRING" id="1051891.A0A0C3MM32"/>
<dbReference type="Proteomes" id="UP000054248">
    <property type="component" value="Unassembled WGS sequence"/>
</dbReference>
<feature type="domain" description="Rad51-like C-terminal" evidence="3">
    <location>
        <begin position="95"/>
        <end position="280"/>
    </location>
</feature>
<dbReference type="HOGENOM" id="CLU_048777_0_0_1"/>
<dbReference type="InterPro" id="IPR013632">
    <property type="entry name" value="Rad51_C"/>
</dbReference>
<protein>
    <recommendedName>
        <fullName evidence="3">Rad51-like C-terminal domain-containing protein</fullName>
    </recommendedName>
</protein>
<gene>
    <name evidence="4" type="ORF">M407DRAFT_16694</name>
</gene>
<dbReference type="GO" id="GO:0000724">
    <property type="term" value="P:double-strand break repair via homologous recombination"/>
    <property type="evidence" value="ECO:0007669"/>
    <property type="project" value="TreeGrafter"/>
</dbReference>